<reference evidence="1 2" key="1">
    <citation type="submission" date="2019-07" db="EMBL/GenBank/DDBJ databases">
        <title>Whole genome shotgun sequence of Halolactibacillus halophilus NBRC 100868.</title>
        <authorList>
            <person name="Hosoyama A."/>
            <person name="Uohara A."/>
            <person name="Ohji S."/>
            <person name="Ichikawa N."/>
        </authorList>
    </citation>
    <scope>NUCLEOTIDE SEQUENCE [LARGE SCALE GENOMIC DNA]</scope>
    <source>
        <strain evidence="1 2">NBRC 100868</strain>
    </source>
</reference>
<dbReference type="RefSeq" id="WP_143423402.1">
    <property type="nucleotide sequence ID" value="NZ_BJWI01000039.1"/>
</dbReference>
<dbReference type="EMBL" id="BJWI01000039">
    <property type="protein sequence ID" value="GEM02471.1"/>
    <property type="molecule type" value="Genomic_DNA"/>
</dbReference>
<dbReference type="Proteomes" id="UP000321547">
    <property type="component" value="Unassembled WGS sequence"/>
</dbReference>
<accession>A0ABQ0VMU0</accession>
<comment type="caution">
    <text evidence="1">The sequence shown here is derived from an EMBL/GenBank/DDBJ whole genome shotgun (WGS) entry which is preliminary data.</text>
</comment>
<organism evidence="1 2">
    <name type="scientific">Halolactibacillus halophilus</name>
    <dbReference type="NCBI Taxonomy" id="306540"/>
    <lineage>
        <taxon>Bacteria</taxon>
        <taxon>Bacillati</taxon>
        <taxon>Bacillota</taxon>
        <taxon>Bacilli</taxon>
        <taxon>Bacillales</taxon>
        <taxon>Bacillaceae</taxon>
        <taxon>Halolactibacillus</taxon>
    </lineage>
</organism>
<evidence type="ECO:0000313" key="1">
    <source>
        <dbReference type="EMBL" id="GEM02471.1"/>
    </source>
</evidence>
<proteinExistence type="predicted"/>
<keyword evidence="2" id="KW-1185">Reference proteome</keyword>
<name>A0ABQ0VMU0_9BACI</name>
<sequence length="66" mass="7790">MSFTNQQGLIFTFMWAFSEPDDWDYVQSLQSKFTSQGATCYYGELVTDDLIRFERKKNKTTFKKGI</sequence>
<protein>
    <submittedName>
        <fullName evidence="1">Uncharacterized protein</fullName>
    </submittedName>
</protein>
<gene>
    <name evidence="1" type="ORF">HHA03_20030</name>
</gene>
<evidence type="ECO:0000313" key="2">
    <source>
        <dbReference type="Proteomes" id="UP000321547"/>
    </source>
</evidence>